<dbReference type="InterPro" id="IPR000387">
    <property type="entry name" value="Tyr_Pase_dom"/>
</dbReference>
<feature type="domain" description="Tyrosine specific protein phosphatases" evidence="6">
    <location>
        <begin position="177"/>
        <end position="249"/>
    </location>
</feature>
<dbReference type="InterPro" id="IPR016130">
    <property type="entry name" value="Tyr_Pase_AS"/>
</dbReference>
<keyword evidence="8" id="KW-1185">Reference proteome</keyword>
<dbReference type="STRING" id="51511.ENSCSAVP00000014806"/>
<dbReference type="InterPro" id="IPR003595">
    <property type="entry name" value="Tyr_Pase_cat"/>
</dbReference>
<dbReference type="eggNOG" id="KOG4228">
    <property type="taxonomic scope" value="Eukaryota"/>
</dbReference>
<feature type="domain" description="Tyrosine-protein phosphatase" evidence="5">
    <location>
        <begin position="288"/>
        <end position="547"/>
    </location>
</feature>
<dbReference type="GeneTree" id="ENSGT00940000165839"/>
<dbReference type="Proteomes" id="UP000007875">
    <property type="component" value="Unassembled WGS sequence"/>
</dbReference>
<protein>
    <recommendedName>
        <fullName evidence="2">protein-tyrosine-phosphatase</fullName>
        <ecNumber evidence="2">3.1.3.48</ecNumber>
    </recommendedName>
</protein>
<dbReference type="PANTHER" id="PTHR19134">
    <property type="entry name" value="RECEPTOR-TYPE TYROSINE-PROTEIN PHOSPHATASE"/>
    <property type="match status" value="1"/>
</dbReference>
<feature type="domain" description="Tyrosine-protein phosphatase" evidence="5">
    <location>
        <begin position="2"/>
        <end position="258"/>
    </location>
</feature>
<dbReference type="SMART" id="SM00404">
    <property type="entry name" value="PTPc_motif"/>
    <property type="match status" value="2"/>
</dbReference>
<dbReference type="CDD" id="cd00047">
    <property type="entry name" value="PTPc"/>
    <property type="match status" value="2"/>
</dbReference>
<dbReference type="PROSITE" id="PS00383">
    <property type="entry name" value="TYR_PHOSPHATASE_1"/>
    <property type="match status" value="2"/>
</dbReference>
<dbReference type="SUPFAM" id="SSF52799">
    <property type="entry name" value="(Phosphotyrosine protein) phosphatases II"/>
    <property type="match status" value="2"/>
</dbReference>
<dbReference type="InterPro" id="IPR000242">
    <property type="entry name" value="PTP_cat"/>
</dbReference>
<accession>H2ZB41</accession>
<evidence type="ECO:0000256" key="3">
    <source>
        <dbReference type="ARBA" id="ARBA00022801"/>
    </source>
</evidence>
<dbReference type="PRINTS" id="PR00700">
    <property type="entry name" value="PRTYPHPHTASE"/>
</dbReference>
<dbReference type="PROSITE" id="PS50056">
    <property type="entry name" value="TYR_PHOSPHATASE_2"/>
    <property type="match status" value="2"/>
</dbReference>
<dbReference type="HOGENOM" id="CLU_001645_8_0_1"/>
<proteinExistence type="inferred from homology"/>
<evidence type="ECO:0000313" key="8">
    <source>
        <dbReference type="Proteomes" id="UP000007875"/>
    </source>
</evidence>
<reference evidence="7" key="3">
    <citation type="submission" date="2025-09" db="UniProtKB">
        <authorList>
            <consortium name="Ensembl"/>
        </authorList>
    </citation>
    <scope>IDENTIFICATION</scope>
</reference>
<comment type="similarity">
    <text evidence="1">Belongs to the protein-tyrosine phosphatase family.</text>
</comment>
<dbReference type="InterPro" id="IPR029021">
    <property type="entry name" value="Prot-tyrosine_phosphatase-like"/>
</dbReference>
<dbReference type="InParanoid" id="H2ZB41"/>
<evidence type="ECO:0000259" key="5">
    <source>
        <dbReference type="PROSITE" id="PS50055"/>
    </source>
</evidence>
<dbReference type="PANTHER" id="PTHR19134:SF562">
    <property type="entry name" value="PROTEIN-TYROSINE-PHOSPHATASE"/>
    <property type="match status" value="1"/>
</dbReference>
<dbReference type="GO" id="GO:0004725">
    <property type="term" value="F:protein tyrosine phosphatase activity"/>
    <property type="evidence" value="ECO:0007669"/>
    <property type="project" value="UniProtKB-EC"/>
</dbReference>
<organism evidence="7 8">
    <name type="scientific">Ciona savignyi</name>
    <name type="common">Pacific transparent sea squirt</name>
    <dbReference type="NCBI Taxonomy" id="51511"/>
    <lineage>
        <taxon>Eukaryota</taxon>
        <taxon>Metazoa</taxon>
        <taxon>Chordata</taxon>
        <taxon>Tunicata</taxon>
        <taxon>Ascidiacea</taxon>
        <taxon>Phlebobranchia</taxon>
        <taxon>Cionidae</taxon>
        <taxon>Ciona</taxon>
    </lineage>
</organism>
<dbReference type="Pfam" id="PF00102">
    <property type="entry name" value="Y_phosphatase"/>
    <property type="match status" value="2"/>
</dbReference>
<evidence type="ECO:0000259" key="6">
    <source>
        <dbReference type="PROSITE" id="PS50056"/>
    </source>
</evidence>
<sequence>MYLQKLNAILATTDSQLSDSVAKMPENKSKNRYANIYSYDHSRVKLQTDGNVSDYINAGYIDSYEGSRTFIASQGPKPDTVKDFWKMIWETNSKVIVMLTNLMEKNKAKCEQYWPEPGCTLRCGSFEIQLREENEKDSYITRTLLVSNGHAVTRSISQLHFTTWPDHGVPSSTTGFLRFYHHVKEVMETVSGTPVTVHCSAGVGRTGTLIGFDILMAEMKKHKSVNVLETVVNMRKDRTLMVQTLEQYIFLHKLLVEVHLFGSTDFKATEINQKIQEMSSKKKHLNGFQHEFKNLETIYPIDDSNEIASKPSNVNLNRFPGILPYDRARLILPPIHQNQPPAYYNGSMITGCPGFNGSVIAAQAPLPQHIPEFWHAVWYCDVTTIVMLTNLEDQEQVQSAQYWPMYAGQTDRHGAISVELQHESDNIKSVIQRTILISQDMTEKQVTQLHFQDWHENGPNPSADSILDLVRTLQETQTGNQGKVLVHCNDGAGRTGVLISVANLVERIKSENRIDVFRTVKDLRDMRPKMVTSEAQYQFIYKVCRKFVEGFATYDNFK</sequence>
<dbReference type="SMART" id="SM00194">
    <property type="entry name" value="PTPc"/>
    <property type="match status" value="2"/>
</dbReference>
<dbReference type="Gene3D" id="3.90.190.10">
    <property type="entry name" value="Protein tyrosine phosphatase superfamily"/>
    <property type="match status" value="2"/>
</dbReference>
<dbReference type="EC" id="3.1.3.48" evidence="2"/>
<evidence type="ECO:0000256" key="4">
    <source>
        <dbReference type="ARBA" id="ARBA00022912"/>
    </source>
</evidence>
<dbReference type="InterPro" id="IPR050348">
    <property type="entry name" value="Protein-Tyr_Phosphatase"/>
</dbReference>
<feature type="domain" description="Tyrosine specific protein phosphatases" evidence="6">
    <location>
        <begin position="464"/>
        <end position="538"/>
    </location>
</feature>
<dbReference type="Ensembl" id="ENSCSAVT00000014979.1">
    <property type="protein sequence ID" value="ENSCSAVP00000014806.1"/>
    <property type="gene ID" value="ENSCSAVG00000008660.1"/>
</dbReference>
<name>H2ZB41_CIOSA</name>
<dbReference type="OMA" id="QHESDNI"/>
<dbReference type="AlphaFoldDB" id="H2ZB41"/>
<evidence type="ECO:0000256" key="1">
    <source>
        <dbReference type="ARBA" id="ARBA00009580"/>
    </source>
</evidence>
<evidence type="ECO:0000313" key="7">
    <source>
        <dbReference type="Ensembl" id="ENSCSAVP00000014806.1"/>
    </source>
</evidence>
<reference evidence="8" key="1">
    <citation type="submission" date="2003-08" db="EMBL/GenBank/DDBJ databases">
        <authorList>
            <person name="Birren B."/>
            <person name="Nusbaum C."/>
            <person name="Abebe A."/>
            <person name="Abouelleil A."/>
            <person name="Adekoya E."/>
            <person name="Ait-zahra M."/>
            <person name="Allen N."/>
            <person name="Allen T."/>
            <person name="An P."/>
            <person name="Anderson M."/>
            <person name="Anderson S."/>
            <person name="Arachchi H."/>
            <person name="Armbruster J."/>
            <person name="Bachantsang P."/>
            <person name="Baldwin J."/>
            <person name="Barry A."/>
            <person name="Bayul T."/>
            <person name="Blitshsteyn B."/>
            <person name="Bloom T."/>
            <person name="Blye J."/>
            <person name="Boguslavskiy L."/>
            <person name="Borowsky M."/>
            <person name="Boukhgalter B."/>
            <person name="Brunache A."/>
            <person name="Butler J."/>
            <person name="Calixte N."/>
            <person name="Calvo S."/>
            <person name="Camarata J."/>
            <person name="Campo K."/>
            <person name="Chang J."/>
            <person name="Cheshatsang Y."/>
            <person name="Citroen M."/>
            <person name="Collymore A."/>
            <person name="Considine T."/>
            <person name="Cook A."/>
            <person name="Cooke P."/>
            <person name="Corum B."/>
            <person name="Cuomo C."/>
            <person name="David R."/>
            <person name="Dawoe T."/>
            <person name="Degray S."/>
            <person name="Dodge S."/>
            <person name="Dooley K."/>
            <person name="Dorje P."/>
            <person name="Dorjee K."/>
            <person name="Dorris L."/>
            <person name="Duffey N."/>
            <person name="Dupes A."/>
            <person name="Elkins T."/>
            <person name="Engels R."/>
            <person name="Erickson J."/>
            <person name="Farina A."/>
            <person name="Faro S."/>
            <person name="Ferreira P."/>
            <person name="Fischer H."/>
            <person name="Fitzgerald M."/>
            <person name="Foley K."/>
            <person name="Gage D."/>
            <person name="Galagan J."/>
            <person name="Gearin G."/>
            <person name="Gnerre S."/>
            <person name="Gnirke A."/>
            <person name="Goyette A."/>
            <person name="Graham J."/>
            <person name="Grandbois E."/>
            <person name="Gyaltsen K."/>
            <person name="Hafez N."/>
            <person name="Hagopian D."/>
            <person name="Hagos B."/>
            <person name="Hall J."/>
            <person name="Hatcher B."/>
            <person name="Heller A."/>
            <person name="Higgins H."/>
            <person name="Honan T."/>
            <person name="Horn A."/>
            <person name="Houde N."/>
            <person name="Hughes L."/>
            <person name="Hulme W."/>
            <person name="Husby E."/>
            <person name="Iliev I."/>
            <person name="Jaffe D."/>
            <person name="Jones C."/>
            <person name="Kamal M."/>
            <person name="Kamat A."/>
            <person name="Kamvysselis M."/>
            <person name="Karlsson E."/>
            <person name="Kells C."/>
            <person name="Kieu A."/>
            <person name="Kisner P."/>
            <person name="Kodira C."/>
            <person name="Kulbokas E."/>
            <person name="Labutti K."/>
            <person name="Lama D."/>
            <person name="Landers T."/>
            <person name="Leger J."/>
            <person name="Levine S."/>
            <person name="Lewis D."/>
            <person name="Lewis T."/>
            <person name="Lindblad-toh K."/>
            <person name="Liu X."/>
            <person name="Lokyitsang T."/>
            <person name="Lokyitsang Y."/>
            <person name="Lucien O."/>
            <person name="Lui A."/>
            <person name="Ma L.J."/>
            <person name="Mabbitt R."/>
            <person name="Macdonald J."/>
            <person name="Maclean C."/>
            <person name="Major J."/>
            <person name="Manning J."/>
            <person name="Marabella R."/>
            <person name="Maru K."/>
            <person name="Matthews C."/>
            <person name="Mauceli E."/>
            <person name="Mccarthy M."/>
            <person name="Mcdonough S."/>
            <person name="Mcghee T."/>
            <person name="Meldrim J."/>
            <person name="Meneus L."/>
            <person name="Mesirov J."/>
            <person name="Mihalev A."/>
            <person name="Mihova T."/>
            <person name="Mikkelsen T."/>
            <person name="Mlenga V."/>
            <person name="Moru K."/>
            <person name="Mozes J."/>
            <person name="Mulrain L."/>
            <person name="Munson G."/>
            <person name="Naylor J."/>
            <person name="Newes C."/>
            <person name="Nguyen C."/>
            <person name="Nguyen N."/>
            <person name="Nguyen T."/>
            <person name="Nicol R."/>
            <person name="Nielsen C."/>
            <person name="Nizzari M."/>
            <person name="Norbu C."/>
            <person name="Norbu N."/>
            <person name="O'donnell P."/>
            <person name="Okoawo O."/>
            <person name="O'leary S."/>
            <person name="Omotosho B."/>
            <person name="O'neill K."/>
            <person name="Osman S."/>
            <person name="Parker S."/>
            <person name="Perrin D."/>
            <person name="Phunkhang P."/>
            <person name="Piqani B."/>
            <person name="Purcell S."/>
            <person name="Rachupka T."/>
            <person name="Ramasamy U."/>
            <person name="Rameau R."/>
            <person name="Ray V."/>
            <person name="Raymond C."/>
            <person name="Retta R."/>
            <person name="Richardson S."/>
            <person name="Rise C."/>
            <person name="Rodriguez J."/>
            <person name="Rogers J."/>
            <person name="Rogov P."/>
            <person name="Rutman M."/>
            <person name="Schupbach R."/>
            <person name="Seaman C."/>
            <person name="Settipalli S."/>
            <person name="Sharpe T."/>
            <person name="Sheridan J."/>
            <person name="Sherpa N."/>
            <person name="Shi J."/>
            <person name="Smirnov S."/>
            <person name="Smith C."/>
            <person name="Sougnez C."/>
            <person name="Spencer B."/>
            <person name="Stalker J."/>
            <person name="Stange-thomann N."/>
            <person name="Stavropoulos S."/>
            <person name="Stetson K."/>
            <person name="Stone C."/>
            <person name="Stone S."/>
            <person name="Stubbs M."/>
            <person name="Talamas J."/>
            <person name="Tchuinga P."/>
            <person name="Tenzing P."/>
            <person name="Tesfaye S."/>
            <person name="Theodore J."/>
            <person name="Thoulutsang Y."/>
            <person name="Topham K."/>
            <person name="Towey S."/>
            <person name="Tsamla T."/>
            <person name="Tsomo N."/>
            <person name="Vallee D."/>
            <person name="Vassiliev H."/>
            <person name="Venkataraman V."/>
            <person name="Vinson J."/>
            <person name="Vo A."/>
            <person name="Wade C."/>
            <person name="Wang S."/>
            <person name="Wangchuk T."/>
            <person name="Wangdi T."/>
            <person name="Whittaker C."/>
            <person name="Wilkinson J."/>
            <person name="Wu Y."/>
            <person name="Wyman D."/>
            <person name="Yadav S."/>
            <person name="Yang S."/>
            <person name="Yang X."/>
            <person name="Yeager S."/>
            <person name="Yee E."/>
            <person name="Young G."/>
            <person name="Zainoun J."/>
            <person name="Zembeck L."/>
            <person name="Zimmer A."/>
            <person name="Zody M."/>
            <person name="Lander E."/>
        </authorList>
    </citation>
    <scope>NUCLEOTIDE SEQUENCE [LARGE SCALE GENOMIC DNA]</scope>
</reference>
<keyword evidence="3" id="KW-0378">Hydrolase</keyword>
<dbReference type="PROSITE" id="PS50055">
    <property type="entry name" value="TYR_PHOSPHATASE_PTP"/>
    <property type="match status" value="2"/>
</dbReference>
<keyword evidence="4" id="KW-0904">Protein phosphatase</keyword>
<dbReference type="FunCoup" id="H2ZB41">
    <property type="interactions" value="20"/>
</dbReference>
<reference evidence="7" key="2">
    <citation type="submission" date="2025-08" db="UniProtKB">
        <authorList>
            <consortium name="Ensembl"/>
        </authorList>
    </citation>
    <scope>IDENTIFICATION</scope>
</reference>
<evidence type="ECO:0000256" key="2">
    <source>
        <dbReference type="ARBA" id="ARBA00013064"/>
    </source>
</evidence>